<dbReference type="AlphaFoldDB" id="A0A2G8JS30"/>
<feature type="compositionally biased region" description="Polar residues" evidence="1">
    <location>
        <begin position="1"/>
        <end position="13"/>
    </location>
</feature>
<keyword evidence="3" id="KW-1185">Reference proteome</keyword>
<evidence type="ECO:0000313" key="2">
    <source>
        <dbReference type="EMBL" id="PIK38533.1"/>
    </source>
</evidence>
<name>A0A2G8JS30_STIJA</name>
<dbReference type="Proteomes" id="UP000230750">
    <property type="component" value="Unassembled WGS sequence"/>
</dbReference>
<evidence type="ECO:0000313" key="3">
    <source>
        <dbReference type="Proteomes" id="UP000230750"/>
    </source>
</evidence>
<reference evidence="2 3" key="1">
    <citation type="journal article" date="2017" name="PLoS Biol.">
        <title>The sea cucumber genome provides insights into morphological evolution and visceral regeneration.</title>
        <authorList>
            <person name="Zhang X."/>
            <person name="Sun L."/>
            <person name="Yuan J."/>
            <person name="Sun Y."/>
            <person name="Gao Y."/>
            <person name="Zhang L."/>
            <person name="Li S."/>
            <person name="Dai H."/>
            <person name="Hamel J.F."/>
            <person name="Liu C."/>
            <person name="Yu Y."/>
            <person name="Liu S."/>
            <person name="Lin W."/>
            <person name="Guo K."/>
            <person name="Jin S."/>
            <person name="Xu P."/>
            <person name="Storey K.B."/>
            <person name="Huan P."/>
            <person name="Zhang T."/>
            <person name="Zhou Y."/>
            <person name="Zhang J."/>
            <person name="Lin C."/>
            <person name="Li X."/>
            <person name="Xing L."/>
            <person name="Huo D."/>
            <person name="Sun M."/>
            <person name="Wang L."/>
            <person name="Mercier A."/>
            <person name="Li F."/>
            <person name="Yang H."/>
            <person name="Xiang J."/>
        </authorList>
    </citation>
    <scope>NUCLEOTIDE SEQUENCE [LARGE SCALE GENOMIC DNA]</scope>
    <source>
        <strain evidence="2">Shaxun</strain>
        <tissue evidence="2">Muscle</tissue>
    </source>
</reference>
<dbReference type="PANTHER" id="PTHR45823:SF1">
    <property type="entry name" value="T-SNARE COILED-COIL HOMOLOGY DOMAIN-CONTAINING PROTEIN"/>
    <property type="match status" value="1"/>
</dbReference>
<feature type="region of interest" description="Disordered" evidence="1">
    <location>
        <begin position="1"/>
        <end position="38"/>
    </location>
</feature>
<sequence length="304" mass="34153">MAGTNPFNDSVSSDRGWILQDEVRSEGSSVGSAAEGRQQGIQLMQFDDIPSSVQMGGGHNPTERGPNRLVEEGRLFTDGTPQDIRHRDTSDLGGARVERRPNERDVFTDGATRAPHNNSGNEYGRRITDDNGSHRYFHSRGDGRANAAPTRHSRNPFYVAPMPVSDRMVVEESKQMPGKYQVPDYLVQFELIAELNGWDEFTQALQLAASLRGPANAVLADLEPRRRRDFGLLVDALEHRFGRRNQTELFKAMLRNRSRQPSETLPEMAHDIKRLLSRAYPDASLEMKETLAKDFFIDALATVM</sequence>
<accession>A0A2G8JS30</accession>
<proteinExistence type="predicted"/>
<dbReference type="EMBL" id="MRZV01001348">
    <property type="protein sequence ID" value="PIK38533.1"/>
    <property type="molecule type" value="Genomic_DNA"/>
</dbReference>
<protein>
    <submittedName>
        <fullName evidence="2">Uncharacterized protein</fullName>
    </submittedName>
</protein>
<evidence type="ECO:0000256" key="1">
    <source>
        <dbReference type="SAM" id="MobiDB-lite"/>
    </source>
</evidence>
<gene>
    <name evidence="2" type="ORF">BSL78_24626</name>
</gene>
<dbReference type="OrthoDB" id="775972at2759"/>
<organism evidence="2 3">
    <name type="scientific">Stichopus japonicus</name>
    <name type="common">Sea cucumber</name>
    <dbReference type="NCBI Taxonomy" id="307972"/>
    <lineage>
        <taxon>Eukaryota</taxon>
        <taxon>Metazoa</taxon>
        <taxon>Echinodermata</taxon>
        <taxon>Eleutherozoa</taxon>
        <taxon>Echinozoa</taxon>
        <taxon>Holothuroidea</taxon>
        <taxon>Aspidochirotacea</taxon>
        <taxon>Aspidochirotida</taxon>
        <taxon>Stichopodidae</taxon>
        <taxon>Apostichopus</taxon>
    </lineage>
</organism>
<feature type="compositionally biased region" description="Low complexity" evidence="1">
    <location>
        <begin position="26"/>
        <end position="37"/>
    </location>
</feature>
<dbReference type="PANTHER" id="PTHR45823">
    <property type="entry name" value="T-SNARE COILED-COIL HOMOLOGY DOMAIN-CONTAINING PROTEIN"/>
    <property type="match status" value="1"/>
</dbReference>
<feature type="region of interest" description="Disordered" evidence="1">
    <location>
        <begin position="78"/>
        <end position="154"/>
    </location>
</feature>
<feature type="compositionally biased region" description="Basic and acidic residues" evidence="1">
    <location>
        <begin position="123"/>
        <end position="143"/>
    </location>
</feature>
<feature type="compositionally biased region" description="Basic and acidic residues" evidence="1">
    <location>
        <begin position="83"/>
        <end position="107"/>
    </location>
</feature>
<comment type="caution">
    <text evidence="2">The sequence shown here is derived from an EMBL/GenBank/DDBJ whole genome shotgun (WGS) entry which is preliminary data.</text>
</comment>